<sequence>MGHWSPTSPTKKFVESAKVAFDYFYSIFFQRDPKTVTYSGLCYEVWNAFARPCDSKTFVRELRSAGFSFECRTQTRDENSPICEEYKMYYDHRKEI</sequence>
<accession>A0ABR0H7F6</accession>
<protein>
    <submittedName>
        <fullName evidence="1">Uncharacterized protein</fullName>
    </submittedName>
</protein>
<evidence type="ECO:0000313" key="2">
    <source>
        <dbReference type="Proteomes" id="UP001326199"/>
    </source>
</evidence>
<name>A0ABR0H7F6_9PEZI</name>
<dbReference type="GeneID" id="87926241"/>
<dbReference type="EMBL" id="JAFFHB010000007">
    <property type="protein sequence ID" value="KAK4663839.1"/>
    <property type="molecule type" value="Genomic_DNA"/>
</dbReference>
<proteinExistence type="predicted"/>
<comment type="caution">
    <text evidence="1">The sequence shown here is derived from an EMBL/GenBank/DDBJ whole genome shotgun (WGS) entry which is preliminary data.</text>
</comment>
<dbReference type="RefSeq" id="XP_062763805.1">
    <property type="nucleotide sequence ID" value="XM_062906085.1"/>
</dbReference>
<dbReference type="Proteomes" id="UP001326199">
    <property type="component" value="Unassembled WGS sequence"/>
</dbReference>
<reference evidence="1 2" key="1">
    <citation type="journal article" date="2023" name="bioRxiv">
        <title>High-quality genome assemblies of four members of thePodospora anserinaspecies complex.</title>
        <authorList>
            <person name="Ament-Velasquez S.L."/>
            <person name="Vogan A.A."/>
            <person name="Wallerman O."/>
            <person name="Hartmann F."/>
            <person name="Gautier V."/>
            <person name="Silar P."/>
            <person name="Giraud T."/>
            <person name="Johannesson H."/>
        </authorList>
    </citation>
    <scope>NUCLEOTIDE SEQUENCE [LARGE SCALE GENOMIC DNA]</scope>
    <source>
        <strain evidence="1 2">CBS 411.78</strain>
    </source>
</reference>
<evidence type="ECO:0000313" key="1">
    <source>
        <dbReference type="EMBL" id="KAK4663839.1"/>
    </source>
</evidence>
<organism evidence="1 2">
    <name type="scientific">Podospora pseudopauciseta</name>
    <dbReference type="NCBI Taxonomy" id="2093780"/>
    <lineage>
        <taxon>Eukaryota</taxon>
        <taxon>Fungi</taxon>
        <taxon>Dikarya</taxon>
        <taxon>Ascomycota</taxon>
        <taxon>Pezizomycotina</taxon>
        <taxon>Sordariomycetes</taxon>
        <taxon>Sordariomycetidae</taxon>
        <taxon>Sordariales</taxon>
        <taxon>Podosporaceae</taxon>
        <taxon>Podospora</taxon>
    </lineage>
</organism>
<gene>
    <name evidence="1" type="ORF">QC763_0079670</name>
</gene>
<keyword evidence="2" id="KW-1185">Reference proteome</keyword>